<gene>
    <name evidence="3" type="ORF">UFOPK1413_00497</name>
</gene>
<feature type="region of interest" description="Disordered" evidence="1">
    <location>
        <begin position="665"/>
        <end position="709"/>
    </location>
</feature>
<sequence>MFSRNPFRRTDSRKTEPVTTMRLALAVVATLVATLFVGAPASWASVSLSYDFNTAGQVDANFNKYVASGSITQASSGGIGDSGAINLTTADGVYASKKAFSIGPVGSTYVFTAFMQSSGNSGYSGMGFTSAAPSAGTAGYDSHGVFRPNDALGLSVHGGGFEFNDAATSVSGDWVQTGTNSGVTAVTSSPIGDLLNNGSAVEWYKVVLTAERNSPTTFDMNLKVFPTDVNGNTLNTSGSASTSPSAEFNFNDRVATDLINAPVIYAYFNFSGTRVYNYDNFSVNLGGGASVIDPGFPVVLTSGVTATGGTLSFDGDVTSDGGEAITERGFVYSSSTEPTTSDTKVTQTGTTGTYSKDATSVADGTWYARAYATNSNGTSYGAEYQIVVSGGAGTGTVPDAVDDGGGGGGGDSISLYLSAPLVQGSGIDSVDELTEDFDGLAGSPTSVDVDCPTDLAIGTLSVAPSTAACLYRLPGIYGGASNTTSSPFFGGDGSTYFGTYGNSNAELTFTFPAGGVKYVGFWWSGGNRGNVVTFYNDATEVASFDTFALEELLGDAPPSSWPSGNGSVTSTGGTAYPKGHYFGNPRGYAENPPLSQSAGLAQGGVTYTQHRGVLYAYFNLFFTGDLTATSVKFSGNGFEFDNLTVSSSEVTPTDDLVLVLENIYEDDDGGGGGGGSPADPPTDITVTPGNGSATVGWTPASGGTGGEATSYTVSDESGEFTCTVDASATSCEVTGLTNGYPYVFSVVANNESGDSADSEPTPVVIPTAPYSGNTLTIYFTSISPKLKAFNQSLIEDFINDHNFKSVKCTGSTQGLETIVWLAKSRAVTACNFAKTVKPVKTSSAISKNKGARPPLRSVVLVGK</sequence>
<accession>A0A6J6BBK7</accession>
<reference evidence="3" key="1">
    <citation type="submission" date="2020-05" db="EMBL/GenBank/DDBJ databases">
        <authorList>
            <person name="Chiriac C."/>
            <person name="Salcher M."/>
            <person name="Ghai R."/>
            <person name="Kavagutti S V."/>
        </authorList>
    </citation>
    <scope>NUCLEOTIDE SEQUENCE</scope>
</reference>
<dbReference type="CDD" id="cd00063">
    <property type="entry name" value="FN3"/>
    <property type="match status" value="1"/>
</dbReference>
<organism evidence="3">
    <name type="scientific">freshwater metagenome</name>
    <dbReference type="NCBI Taxonomy" id="449393"/>
    <lineage>
        <taxon>unclassified sequences</taxon>
        <taxon>metagenomes</taxon>
        <taxon>ecological metagenomes</taxon>
    </lineage>
</organism>
<name>A0A6J6BBK7_9ZZZZ</name>
<evidence type="ECO:0000256" key="1">
    <source>
        <dbReference type="SAM" id="MobiDB-lite"/>
    </source>
</evidence>
<dbReference type="PROSITE" id="PS50853">
    <property type="entry name" value="FN3"/>
    <property type="match status" value="1"/>
</dbReference>
<feature type="domain" description="Fibronectin type-III" evidence="2">
    <location>
        <begin position="680"/>
        <end position="770"/>
    </location>
</feature>
<feature type="compositionally biased region" description="Polar residues" evidence="1">
    <location>
        <begin position="684"/>
        <end position="695"/>
    </location>
</feature>
<dbReference type="InterPro" id="IPR013783">
    <property type="entry name" value="Ig-like_fold"/>
</dbReference>
<protein>
    <submittedName>
        <fullName evidence="3">Unannotated protein</fullName>
    </submittedName>
</protein>
<evidence type="ECO:0000313" key="3">
    <source>
        <dbReference type="EMBL" id="CAB4536381.1"/>
    </source>
</evidence>
<evidence type="ECO:0000259" key="2">
    <source>
        <dbReference type="PROSITE" id="PS50853"/>
    </source>
</evidence>
<dbReference type="SUPFAM" id="SSF49265">
    <property type="entry name" value="Fibronectin type III"/>
    <property type="match status" value="1"/>
</dbReference>
<dbReference type="Pfam" id="PF00041">
    <property type="entry name" value="fn3"/>
    <property type="match status" value="1"/>
</dbReference>
<dbReference type="Gene3D" id="2.60.40.10">
    <property type="entry name" value="Immunoglobulins"/>
    <property type="match status" value="1"/>
</dbReference>
<dbReference type="InterPro" id="IPR036116">
    <property type="entry name" value="FN3_sf"/>
</dbReference>
<dbReference type="InterPro" id="IPR003961">
    <property type="entry name" value="FN3_dom"/>
</dbReference>
<proteinExistence type="predicted"/>
<dbReference type="AlphaFoldDB" id="A0A6J6BBK7"/>
<dbReference type="SMART" id="SM00060">
    <property type="entry name" value="FN3"/>
    <property type="match status" value="1"/>
</dbReference>
<dbReference type="EMBL" id="CAEZSG010000059">
    <property type="protein sequence ID" value="CAB4536381.1"/>
    <property type="molecule type" value="Genomic_DNA"/>
</dbReference>